<dbReference type="PROSITE" id="PS50157">
    <property type="entry name" value="ZINC_FINGER_C2H2_2"/>
    <property type="match status" value="1"/>
</dbReference>
<dbReference type="EMBL" id="DS116810">
    <property type="protein sequence ID" value="EAX82307.1"/>
    <property type="molecule type" value="Genomic_DNA"/>
</dbReference>
<evidence type="ECO:0000256" key="1">
    <source>
        <dbReference type="ARBA" id="ARBA00004906"/>
    </source>
</evidence>
<keyword evidence="5" id="KW-0862">Zinc</keyword>
<dbReference type="GO" id="GO:0097039">
    <property type="term" value="P:protein linear polyubiquitination"/>
    <property type="evidence" value="ECO:0000318"/>
    <property type="project" value="GO_Central"/>
</dbReference>
<feature type="domain" description="C2H2-type" evidence="7">
    <location>
        <begin position="523"/>
        <end position="552"/>
    </location>
</feature>
<sequence length="585" mass="67474">MKTKQLPSLEKLKSIKNVIEDALMAPFSLIPDLRSLNIDKRLHNLSIVYQQIALAKLFNLKFAHSVKFLKNCITIKIKNTENNDENIAKISKILRSFNVHNQEILPTYEVYIKHLSVYKLSEEEFTEKVHSVLDHFGGTIFEVSKYYESKTKNSHEKGIIIATVCSKEFLQPLITMLRDQFSNEIILNIPETVIPSYLTRYREVLNALTKYFEAKKIPIKNINCDFYGTKNDVERAEQELLNDPPHLPITIVNITPDINTKSLEIALRTQSVPWKFNKRNKILIVPEDVKQETIMEFIEKYGRKDLLISKNSFDIPNCFGDDILCHGDQALQSNESINLYFPNKSIVSRPVCLQCAKETIAFNLGRIVDQNGHVNVSRAIENSEHIDIYSFYEPTAETDKKNGIWPTTPFGHLIWILLSSTISKKETKAYITALAALAFHKSPMFTYCPNHPDVFIKINQYGMTCCQQKNCNMIKCNSCGKWHPAGKCENLEIPAGCRQCPFCQNIVEKSQDCNHIKCSCGKHFCYYCGKGFDTDGEVYNHMNTADHIYDPPDYLKFVLHQNIPEANLREFYNKFPIFRTYIYRP</sequence>
<evidence type="ECO:0000256" key="6">
    <source>
        <dbReference type="PROSITE-ProRule" id="PRU00042"/>
    </source>
</evidence>
<name>A2GKL0_TRIV3</name>
<evidence type="ECO:0000256" key="4">
    <source>
        <dbReference type="ARBA" id="ARBA00022786"/>
    </source>
</evidence>
<dbReference type="VEuPathDB" id="TrichDB:TVAG_568840"/>
<dbReference type="PANTHER" id="PTHR22770">
    <property type="entry name" value="UBIQUITIN CONJUGATING ENZYME 7 INTERACTING PROTEIN-RELATED"/>
    <property type="match status" value="1"/>
</dbReference>
<evidence type="ECO:0000259" key="7">
    <source>
        <dbReference type="PROSITE" id="PS50157"/>
    </source>
</evidence>
<keyword evidence="2" id="KW-0479">Metal-binding</keyword>
<dbReference type="InParanoid" id="A2GKL0"/>
<dbReference type="InterPro" id="IPR013087">
    <property type="entry name" value="Znf_C2H2_type"/>
</dbReference>
<dbReference type="GO" id="GO:0000151">
    <property type="term" value="C:ubiquitin ligase complex"/>
    <property type="evidence" value="ECO:0000318"/>
    <property type="project" value="GO_Central"/>
</dbReference>
<comment type="pathway">
    <text evidence="1">Protein modification; protein ubiquitination.</text>
</comment>
<proteinExistence type="predicted"/>
<dbReference type="GO" id="GO:0043161">
    <property type="term" value="P:proteasome-mediated ubiquitin-dependent protein catabolic process"/>
    <property type="evidence" value="ECO:0000318"/>
    <property type="project" value="GO_Central"/>
</dbReference>
<keyword evidence="4" id="KW-0833">Ubl conjugation pathway</keyword>
<keyword evidence="3 6" id="KW-0863">Zinc-finger</keyword>
<dbReference type="SUPFAM" id="SSF57850">
    <property type="entry name" value="RING/U-box"/>
    <property type="match status" value="1"/>
</dbReference>
<keyword evidence="9" id="KW-1185">Reference proteome</keyword>
<protein>
    <submittedName>
        <fullName evidence="8">Zinc finger, C2H2 type family protein</fullName>
    </submittedName>
</protein>
<organism evidence="8 9">
    <name type="scientific">Trichomonas vaginalis (strain ATCC PRA-98 / G3)</name>
    <dbReference type="NCBI Taxonomy" id="412133"/>
    <lineage>
        <taxon>Eukaryota</taxon>
        <taxon>Metamonada</taxon>
        <taxon>Parabasalia</taxon>
        <taxon>Trichomonadida</taxon>
        <taxon>Trichomonadidae</taxon>
        <taxon>Trichomonas</taxon>
    </lineage>
</organism>
<dbReference type="STRING" id="5722.A2GKL0"/>
<dbReference type="OrthoDB" id="9977870at2759"/>
<dbReference type="AlphaFoldDB" id="A2GKL0"/>
<dbReference type="PROSITE" id="PS00028">
    <property type="entry name" value="ZINC_FINGER_C2H2_1"/>
    <property type="match status" value="1"/>
</dbReference>
<dbReference type="GO" id="GO:0008270">
    <property type="term" value="F:zinc ion binding"/>
    <property type="evidence" value="ECO:0007669"/>
    <property type="project" value="UniProtKB-KW"/>
</dbReference>
<dbReference type="Pfam" id="PF26200">
    <property type="entry name" value="Rcat_RNF216"/>
    <property type="match status" value="1"/>
</dbReference>
<evidence type="ECO:0000256" key="5">
    <source>
        <dbReference type="ARBA" id="ARBA00022833"/>
    </source>
</evidence>
<evidence type="ECO:0000313" key="9">
    <source>
        <dbReference type="Proteomes" id="UP000001542"/>
    </source>
</evidence>
<evidence type="ECO:0000313" key="8">
    <source>
        <dbReference type="EMBL" id="EAX82307.1"/>
    </source>
</evidence>
<dbReference type="InterPro" id="IPR051628">
    <property type="entry name" value="LUBAC_E3_Ligases"/>
</dbReference>
<gene>
    <name evidence="8" type="ORF">TVAG_568840</name>
</gene>
<dbReference type="Proteomes" id="UP000001542">
    <property type="component" value="Unassembled WGS sequence"/>
</dbReference>
<dbReference type="CDD" id="cd22584">
    <property type="entry name" value="Rcat_RBR_unk"/>
    <property type="match status" value="1"/>
</dbReference>
<evidence type="ECO:0000256" key="2">
    <source>
        <dbReference type="ARBA" id="ARBA00022723"/>
    </source>
</evidence>
<reference evidence="8" key="2">
    <citation type="journal article" date="2007" name="Science">
        <title>Draft genome sequence of the sexually transmitted pathogen Trichomonas vaginalis.</title>
        <authorList>
            <person name="Carlton J.M."/>
            <person name="Hirt R.P."/>
            <person name="Silva J.C."/>
            <person name="Delcher A.L."/>
            <person name="Schatz M."/>
            <person name="Zhao Q."/>
            <person name="Wortman J.R."/>
            <person name="Bidwell S.L."/>
            <person name="Alsmark U.C.M."/>
            <person name="Besteiro S."/>
            <person name="Sicheritz-Ponten T."/>
            <person name="Noel C.J."/>
            <person name="Dacks J.B."/>
            <person name="Foster P.G."/>
            <person name="Simillion C."/>
            <person name="Van de Peer Y."/>
            <person name="Miranda-Saavedra D."/>
            <person name="Barton G.J."/>
            <person name="Westrop G.D."/>
            <person name="Mueller S."/>
            <person name="Dessi D."/>
            <person name="Fiori P.L."/>
            <person name="Ren Q."/>
            <person name="Paulsen I."/>
            <person name="Zhang H."/>
            <person name="Bastida-Corcuera F.D."/>
            <person name="Simoes-Barbosa A."/>
            <person name="Brown M.T."/>
            <person name="Hayes R.D."/>
            <person name="Mukherjee M."/>
            <person name="Okumura C.Y."/>
            <person name="Schneider R."/>
            <person name="Smith A.J."/>
            <person name="Vanacova S."/>
            <person name="Villalvazo M."/>
            <person name="Haas B.J."/>
            <person name="Pertea M."/>
            <person name="Feldblyum T.V."/>
            <person name="Utterback T.R."/>
            <person name="Shu C.L."/>
            <person name="Osoegawa K."/>
            <person name="de Jong P.J."/>
            <person name="Hrdy I."/>
            <person name="Horvathova L."/>
            <person name="Zubacova Z."/>
            <person name="Dolezal P."/>
            <person name="Malik S.B."/>
            <person name="Logsdon J.M. Jr."/>
            <person name="Henze K."/>
            <person name="Gupta A."/>
            <person name="Wang C.C."/>
            <person name="Dunne R.L."/>
            <person name="Upcroft J.A."/>
            <person name="Upcroft P."/>
            <person name="White O."/>
            <person name="Salzberg S.L."/>
            <person name="Tang P."/>
            <person name="Chiu C.-H."/>
            <person name="Lee Y.-S."/>
            <person name="Embley T.M."/>
            <person name="Coombs G.H."/>
            <person name="Mottram J.C."/>
            <person name="Tachezy J."/>
            <person name="Fraser-Liggett C.M."/>
            <person name="Johnson P.J."/>
        </authorList>
    </citation>
    <scope>NUCLEOTIDE SEQUENCE [LARGE SCALE GENOMIC DNA]</scope>
    <source>
        <strain evidence="8">G3</strain>
    </source>
</reference>
<accession>A2GKL0</accession>
<dbReference type="PANTHER" id="PTHR22770:SF13">
    <property type="entry name" value="RING-TYPE DOMAIN-CONTAINING PROTEIN"/>
    <property type="match status" value="1"/>
</dbReference>
<reference evidence="8" key="1">
    <citation type="submission" date="2006-10" db="EMBL/GenBank/DDBJ databases">
        <authorList>
            <person name="Amadeo P."/>
            <person name="Zhao Q."/>
            <person name="Wortman J."/>
            <person name="Fraser-Liggett C."/>
            <person name="Carlton J."/>
        </authorList>
    </citation>
    <scope>NUCLEOTIDE SEQUENCE</scope>
    <source>
        <strain evidence="8">G3</strain>
    </source>
</reference>
<dbReference type="GO" id="GO:0004842">
    <property type="term" value="F:ubiquitin-protein transferase activity"/>
    <property type="evidence" value="ECO:0000318"/>
    <property type="project" value="GO_Central"/>
</dbReference>
<dbReference type="GO" id="GO:0043130">
    <property type="term" value="F:ubiquitin binding"/>
    <property type="evidence" value="ECO:0000318"/>
    <property type="project" value="GO_Central"/>
</dbReference>
<evidence type="ECO:0000256" key="3">
    <source>
        <dbReference type="ARBA" id="ARBA00022771"/>
    </source>
</evidence>
<dbReference type="VEuPathDB" id="TrichDB:TVAGG3_0741040"/>
<dbReference type="Gene3D" id="1.20.120.1750">
    <property type="match status" value="1"/>
</dbReference>